<dbReference type="Proteomes" id="UP000306509">
    <property type="component" value="Unassembled WGS sequence"/>
</dbReference>
<keyword evidence="2" id="KW-1003">Cell membrane</keyword>
<keyword evidence="8" id="KW-1185">Reference proteome</keyword>
<evidence type="ECO:0000256" key="2">
    <source>
        <dbReference type="ARBA" id="ARBA00022475"/>
    </source>
</evidence>
<comment type="subcellular location">
    <subcellularLocation>
        <location evidence="1">Cell membrane</location>
        <topology evidence="1">Multi-pass membrane protein</topology>
    </subcellularLocation>
</comment>
<accession>A0A4U8Q2A3</accession>
<keyword evidence="5 6" id="KW-0472">Membrane</keyword>
<organism evidence="7 8">
    <name type="scientific">Robinsoniella peoriensis</name>
    <dbReference type="NCBI Taxonomy" id="180332"/>
    <lineage>
        <taxon>Bacteria</taxon>
        <taxon>Bacillati</taxon>
        <taxon>Bacillota</taxon>
        <taxon>Clostridia</taxon>
        <taxon>Lachnospirales</taxon>
        <taxon>Lachnospiraceae</taxon>
        <taxon>Robinsoniella</taxon>
    </lineage>
</organism>
<feature type="transmembrane region" description="Helical" evidence="6">
    <location>
        <begin position="169"/>
        <end position="186"/>
    </location>
</feature>
<evidence type="ECO:0000313" key="7">
    <source>
        <dbReference type="EMBL" id="TLC98871.1"/>
    </source>
</evidence>
<dbReference type="Pfam" id="PF01943">
    <property type="entry name" value="Polysacc_synt"/>
    <property type="match status" value="1"/>
</dbReference>
<keyword evidence="3 6" id="KW-0812">Transmembrane</keyword>
<dbReference type="InterPro" id="IPR002797">
    <property type="entry name" value="Polysacc_synth"/>
</dbReference>
<dbReference type="InterPro" id="IPR050833">
    <property type="entry name" value="Poly_Biosynth_Transport"/>
</dbReference>
<feature type="transmembrane region" description="Helical" evidence="6">
    <location>
        <begin position="326"/>
        <end position="349"/>
    </location>
</feature>
<dbReference type="PANTHER" id="PTHR30250:SF11">
    <property type="entry name" value="O-ANTIGEN TRANSPORTER-RELATED"/>
    <property type="match status" value="1"/>
</dbReference>
<sequence length="414" mass="45808">MEDKKMSIKTSILWNTWGSLVYLGCQWLLSVLVIRISGFENSGILTLAMSITNMFYSIAVYGMRTFQVADTENEYSQGTYVLSRAATGLTAFILCTAFVVINRYDKISSLSIIIYMVFRLGEALFDVYAGFFQKYWRMDYLGKSMVIRGVVMLCSYIVFLGLFNSLPVAFGAMALSTFLVIIFYDRRNVKRITNIKSDGNLKKVQELLIRCFPLVVYLFLNAAISSIPRYFLEKFCGNDKLGVYAAIAAPTLVVQMASTYIFNPFVTAFAEKYHAGDRAGFWKLLFTCVKVVGAVSVAAMAGAALLGEWGLLILIGEKILPYTDLLLPLVACTILTAFSWLLCGVLTVVKDFRGLIISNVAAVVSGAVSSVVFIKLWGMQGTSFATILGLTVEIVLLFVFLQNRIGKSASLSRS</sequence>
<dbReference type="PANTHER" id="PTHR30250">
    <property type="entry name" value="PST FAMILY PREDICTED COLANIC ACID TRANSPORTER"/>
    <property type="match status" value="1"/>
</dbReference>
<feature type="transmembrane region" description="Helical" evidence="6">
    <location>
        <begin position="81"/>
        <end position="101"/>
    </location>
</feature>
<feature type="transmembrane region" description="Helical" evidence="6">
    <location>
        <begin position="383"/>
        <end position="401"/>
    </location>
</feature>
<feature type="transmembrane region" description="Helical" evidence="6">
    <location>
        <begin position="356"/>
        <end position="377"/>
    </location>
</feature>
<feature type="transmembrane region" description="Helical" evidence="6">
    <location>
        <begin position="243"/>
        <end position="263"/>
    </location>
</feature>
<dbReference type="STRING" id="180332.GCA_000797495_02725"/>
<evidence type="ECO:0000256" key="5">
    <source>
        <dbReference type="ARBA" id="ARBA00023136"/>
    </source>
</evidence>
<dbReference type="EMBL" id="QGQD01000079">
    <property type="protein sequence ID" value="TLC98871.1"/>
    <property type="molecule type" value="Genomic_DNA"/>
</dbReference>
<feature type="transmembrane region" description="Helical" evidence="6">
    <location>
        <begin position="12"/>
        <end position="36"/>
    </location>
</feature>
<reference evidence="7 8" key="1">
    <citation type="journal article" date="2019" name="Anaerobe">
        <title>Detection of Robinsoniella peoriensis in multiple bone samples of a trauma patient.</title>
        <authorList>
            <person name="Schrottner P."/>
            <person name="Hartwich K."/>
            <person name="Bunk B."/>
            <person name="Schober I."/>
            <person name="Helbig S."/>
            <person name="Rudolph W.W."/>
            <person name="Gunzer F."/>
        </authorList>
    </citation>
    <scope>NUCLEOTIDE SEQUENCE [LARGE SCALE GENOMIC DNA]</scope>
    <source>
        <strain evidence="7 8">DSM 106044</strain>
    </source>
</reference>
<dbReference type="AlphaFoldDB" id="A0A4U8Q2A3"/>
<evidence type="ECO:0000256" key="4">
    <source>
        <dbReference type="ARBA" id="ARBA00022989"/>
    </source>
</evidence>
<feature type="transmembrane region" description="Helical" evidence="6">
    <location>
        <begin position="42"/>
        <end position="61"/>
    </location>
</feature>
<dbReference type="GO" id="GO:0005886">
    <property type="term" value="C:plasma membrane"/>
    <property type="evidence" value="ECO:0007669"/>
    <property type="project" value="UniProtKB-SubCell"/>
</dbReference>
<feature type="transmembrane region" description="Helical" evidence="6">
    <location>
        <begin position="107"/>
        <end position="125"/>
    </location>
</feature>
<name>A0A4U8Q2A3_9FIRM</name>
<gene>
    <name evidence="7" type="ORF">DSM106044_04201</name>
</gene>
<evidence type="ECO:0000313" key="8">
    <source>
        <dbReference type="Proteomes" id="UP000306509"/>
    </source>
</evidence>
<keyword evidence="4 6" id="KW-1133">Transmembrane helix</keyword>
<feature type="transmembrane region" description="Helical" evidence="6">
    <location>
        <begin position="284"/>
        <end position="306"/>
    </location>
</feature>
<evidence type="ECO:0000256" key="1">
    <source>
        <dbReference type="ARBA" id="ARBA00004651"/>
    </source>
</evidence>
<feature type="transmembrane region" description="Helical" evidence="6">
    <location>
        <begin position="145"/>
        <end position="163"/>
    </location>
</feature>
<feature type="transmembrane region" description="Helical" evidence="6">
    <location>
        <begin position="207"/>
        <end position="231"/>
    </location>
</feature>
<protein>
    <submittedName>
        <fullName evidence="7">Polysaccharide biosynthesis protein</fullName>
    </submittedName>
</protein>
<evidence type="ECO:0000256" key="6">
    <source>
        <dbReference type="SAM" id="Phobius"/>
    </source>
</evidence>
<evidence type="ECO:0000256" key="3">
    <source>
        <dbReference type="ARBA" id="ARBA00022692"/>
    </source>
</evidence>
<proteinExistence type="predicted"/>
<dbReference type="RefSeq" id="WP_027296769.1">
    <property type="nucleotide sequence ID" value="NZ_CABMJZ010000073.1"/>
</dbReference>
<comment type="caution">
    <text evidence="7">The sequence shown here is derived from an EMBL/GenBank/DDBJ whole genome shotgun (WGS) entry which is preliminary data.</text>
</comment>